<accession>A0A813JD56</accession>
<reference evidence="1" key="1">
    <citation type="submission" date="2021-02" db="EMBL/GenBank/DDBJ databases">
        <authorList>
            <person name="Dougan E. K."/>
            <person name="Rhodes N."/>
            <person name="Thang M."/>
            <person name="Chan C."/>
        </authorList>
    </citation>
    <scope>NUCLEOTIDE SEQUENCE</scope>
</reference>
<feature type="non-terminal residue" evidence="1">
    <location>
        <position position="58"/>
    </location>
</feature>
<sequence length="58" mass="6091">LGSQHRAAFEQAAQVAGRSIVRRATIDVAADMHELKLSGYGAACFSLRFSPDGSKLAG</sequence>
<name>A0A813JD56_POLGL</name>
<proteinExistence type="predicted"/>
<evidence type="ECO:0000313" key="1">
    <source>
        <dbReference type="EMBL" id="CAE8674937.1"/>
    </source>
</evidence>
<protein>
    <submittedName>
        <fullName evidence="1">Uncharacterized protein</fullName>
    </submittedName>
</protein>
<dbReference type="Proteomes" id="UP000626109">
    <property type="component" value="Unassembled WGS sequence"/>
</dbReference>
<comment type="caution">
    <text evidence="1">The sequence shown here is derived from an EMBL/GenBank/DDBJ whole genome shotgun (WGS) entry which is preliminary data.</text>
</comment>
<evidence type="ECO:0000313" key="2">
    <source>
        <dbReference type="Proteomes" id="UP000626109"/>
    </source>
</evidence>
<organism evidence="1 2">
    <name type="scientific">Polarella glacialis</name>
    <name type="common">Dinoflagellate</name>
    <dbReference type="NCBI Taxonomy" id="89957"/>
    <lineage>
        <taxon>Eukaryota</taxon>
        <taxon>Sar</taxon>
        <taxon>Alveolata</taxon>
        <taxon>Dinophyceae</taxon>
        <taxon>Suessiales</taxon>
        <taxon>Suessiaceae</taxon>
        <taxon>Polarella</taxon>
    </lineage>
</organism>
<feature type="non-terminal residue" evidence="1">
    <location>
        <position position="1"/>
    </location>
</feature>
<gene>
    <name evidence="1" type="ORF">PGLA2088_LOCUS19183</name>
</gene>
<dbReference type="AlphaFoldDB" id="A0A813JD56"/>
<dbReference type="EMBL" id="CAJNNW010024956">
    <property type="protein sequence ID" value="CAE8674937.1"/>
    <property type="molecule type" value="Genomic_DNA"/>
</dbReference>